<organism evidence="1 2">
    <name type="scientific">Rhizobium halophytocola</name>
    <dbReference type="NCBI Taxonomy" id="735519"/>
    <lineage>
        <taxon>Bacteria</taxon>
        <taxon>Pseudomonadati</taxon>
        <taxon>Pseudomonadota</taxon>
        <taxon>Alphaproteobacteria</taxon>
        <taxon>Hyphomicrobiales</taxon>
        <taxon>Rhizobiaceae</taxon>
        <taxon>Rhizobium/Agrobacterium group</taxon>
        <taxon>Rhizobium</taxon>
    </lineage>
</organism>
<evidence type="ECO:0000313" key="2">
    <source>
        <dbReference type="Proteomes" id="UP000759443"/>
    </source>
</evidence>
<reference evidence="1 2" key="1">
    <citation type="submission" date="2021-03" db="EMBL/GenBank/DDBJ databases">
        <title>Genomic Encyclopedia of Type Strains, Phase IV (KMG-IV): sequencing the most valuable type-strain genomes for metagenomic binning, comparative biology and taxonomic classification.</title>
        <authorList>
            <person name="Goeker M."/>
        </authorList>
    </citation>
    <scope>NUCLEOTIDE SEQUENCE [LARGE SCALE GENOMIC DNA]</scope>
    <source>
        <strain evidence="1 2">DSM 21600</strain>
    </source>
</reference>
<comment type="caution">
    <text evidence="1">The sequence shown here is derived from an EMBL/GenBank/DDBJ whole genome shotgun (WGS) entry which is preliminary data.</text>
</comment>
<accession>A0ABS4DWP3</accession>
<dbReference type="RefSeq" id="WP_280923345.1">
    <property type="nucleotide sequence ID" value="NZ_JAGGJU010000003.1"/>
</dbReference>
<sequence>MFAILTILAALISGMFVLTVASSVSLMQRENEDIKSMAHRRELF</sequence>
<keyword evidence="2" id="KW-1185">Reference proteome</keyword>
<gene>
    <name evidence="1" type="ORF">J2Z17_001532</name>
</gene>
<dbReference type="Proteomes" id="UP000759443">
    <property type="component" value="Unassembled WGS sequence"/>
</dbReference>
<dbReference type="EMBL" id="JAGGJU010000003">
    <property type="protein sequence ID" value="MBP1850111.1"/>
    <property type="molecule type" value="Genomic_DNA"/>
</dbReference>
<name>A0ABS4DWP3_9HYPH</name>
<proteinExistence type="predicted"/>
<protein>
    <submittedName>
        <fullName evidence="1">Uncharacterized protein</fullName>
    </submittedName>
</protein>
<evidence type="ECO:0000313" key="1">
    <source>
        <dbReference type="EMBL" id="MBP1850111.1"/>
    </source>
</evidence>